<sequence>MSQIRRSAADLRDVTRSLDAGSTKWVLGSLAAFFTLLAGIDLAIFDGTQRAILAGVAAISAVVLAAGAVLVRRRRPGRQPAVLSVFGFIPVLNGLAPLFVTGELHQTSMLMLIMVGLGVAVSSTAFAIAAAATATAGWIAAVLLRDDLHTGELTYYAVQFGLALTMGTLLRVSLIRRQRLLRAMRDELAEAAERFQGVFEGSPAGIGLAGTDGRFVTVNPALCRILGREQDEVIGQDVFRYAHPDDRFDLDEIARRIAEASDGVARMEVRFCRPGDDTRWVWLTLCRTPTSGDGNRTLVQMQDVTARYQAERATRDSERLLAAVAGVARRIRTGEDARTNIINAVRDLASSDGVMLMEPVTATEELVVTAASQQHLVGTRIPLALTSMTAEVYRTGQPVFRADPAADPVVSPALLELTRARSLLWQPVIADGTVIAVLCVSWARRLDDVGGRRARAVALLADETALALEHEQLLRHLERMAYTDTLTGLANRRAWQAQLPRLLAQARRTGGSLTVAIADLDHFKRYNDTYGHPAGDELLRQTASAFTQALRDSDLIARWGGEEFAMALPDCPAPDAAQVLDRVRAATPGAETCSIGYATWDGTETVEQLLSRADDALYQAKEGGRNAVREAAVTLSA</sequence>
<evidence type="ECO:0000313" key="5">
    <source>
        <dbReference type="Proteomes" id="UP000609879"/>
    </source>
</evidence>
<evidence type="ECO:0000313" key="4">
    <source>
        <dbReference type="EMBL" id="GID76942.1"/>
    </source>
</evidence>
<feature type="transmembrane region" description="Helical" evidence="1">
    <location>
        <begin position="25"/>
        <end position="44"/>
    </location>
</feature>
<dbReference type="EMBL" id="BOMI01000112">
    <property type="protein sequence ID" value="GID76942.1"/>
    <property type="molecule type" value="Genomic_DNA"/>
</dbReference>
<dbReference type="CDD" id="cd00130">
    <property type="entry name" value="PAS"/>
    <property type="match status" value="1"/>
</dbReference>
<dbReference type="PANTHER" id="PTHR45138">
    <property type="entry name" value="REGULATORY COMPONENTS OF SENSORY TRANSDUCTION SYSTEM"/>
    <property type="match status" value="1"/>
</dbReference>
<dbReference type="Proteomes" id="UP000609879">
    <property type="component" value="Unassembled WGS sequence"/>
</dbReference>
<dbReference type="InterPro" id="IPR035965">
    <property type="entry name" value="PAS-like_dom_sf"/>
</dbReference>
<dbReference type="SUPFAM" id="SSF55785">
    <property type="entry name" value="PYP-like sensor domain (PAS domain)"/>
    <property type="match status" value="1"/>
</dbReference>
<feature type="domain" description="PAS" evidence="2">
    <location>
        <begin position="191"/>
        <end position="261"/>
    </location>
</feature>
<feature type="transmembrane region" description="Helical" evidence="1">
    <location>
        <begin position="82"/>
        <end position="100"/>
    </location>
</feature>
<dbReference type="CDD" id="cd01949">
    <property type="entry name" value="GGDEF"/>
    <property type="match status" value="1"/>
</dbReference>
<dbReference type="Gene3D" id="3.30.450.40">
    <property type="match status" value="1"/>
</dbReference>
<dbReference type="NCBIfam" id="TIGR00229">
    <property type="entry name" value="sensory_box"/>
    <property type="match status" value="1"/>
</dbReference>
<evidence type="ECO:0000256" key="1">
    <source>
        <dbReference type="SAM" id="Phobius"/>
    </source>
</evidence>
<dbReference type="Gene3D" id="3.30.70.270">
    <property type="match status" value="1"/>
</dbReference>
<dbReference type="InterPro" id="IPR029016">
    <property type="entry name" value="GAF-like_dom_sf"/>
</dbReference>
<keyword evidence="1" id="KW-0812">Transmembrane</keyword>
<dbReference type="InterPro" id="IPR000160">
    <property type="entry name" value="GGDEF_dom"/>
</dbReference>
<accession>A0ABQ3YAA7</accession>
<dbReference type="InterPro" id="IPR000014">
    <property type="entry name" value="PAS"/>
</dbReference>
<dbReference type="InterPro" id="IPR003018">
    <property type="entry name" value="GAF"/>
</dbReference>
<dbReference type="PROSITE" id="PS50112">
    <property type="entry name" value="PAS"/>
    <property type="match status" value="1"/>
</dbReference>
<gene>
    <name evidence="4" type="ORF">Ade02nite_55830</name>
</gene>
<dbReference type="InterPro" id="IPR043128">
    <property type="entry name" value="Rev_trsase/Diguanyl_cyclase"/>
</dbReference>
<dbReference type="SUPFAM" id="SSF55781">
    <property type="entry name" value="GAF domain-like"/>
    <property type="match status" value="1"/>
</dbReference>
<comment type="caution">
    <text evidence="4">The sequence shown here is derived from an EMBL/GenBank/DDBJ whole genome shotgun (WGS) entry which is preliminary data.</text>
</comment>
<feature type="transmembrane region" description="Helical" evidence="1">
    <location>
        <begin position="51"/>
        <end position="70"/>
    </location>
</feature>
<dbReference type="PROSITE" id="PS50887">
    <property type="entry name" value="GGDEF"/>
    <property type="match status" value="1"/>
</dbReference>
<dbReference type="Pfam" id="PF00989">
    <property type="entry name" value="PAS"/>
    <property type="match status" value="1"/>
</dbReference>
<evidence type="ECO:0008006" key="6">
    <source>
        <dbReference type="Google" id="ProtNLM"/>
    </source>
</evidence>
<dbReference type="SMART" id="SM00091">
    <property type="entry name" value="PAS"/>
    <property type="match status" value="1"/>
</dbReference>
<keyword evidence="5" id="KW-1185">Reference proteome</keyword>
<protein>
    <recommendedName>
        <fullName evidence="6">Diguanylate cyclase</fullName>
    </recommendedName>
</protein>
<dbReference type="SMART" id="SM00267">
    <property type="entry name" value="GGDEF"/>
    <property type="match status" value="1"/>
</dbReference>
<feature type="domain" description="GGDEF" evidence="3">
    <location>
        <begin position="511"/>
        <end position="633"/>
    </location>
</feature>
<reference evidence="4 5" key="1">
    <citation type="submission" date="2021-01" db="EMBL/GenBank/DDBJ databases">
        <title>Whole genome shotgun sequence of Actinoplanes deccanensis NBRC 13994.</title>
        <authorList>
            <person name="Komaki H."/>
            <person name="Tamura T."/>
        </authorList>
    </citation>
    <scope>NUCLEOTIDE SEQUENCE [LARGE SCALE GENOMIC DNA]</scope>
    <source>
        <strain evidence="4 5">NBRC 13994</strain>
    </source>
</reference>
<dbReference type="Pfam" id="PF13185">
    <property type="entry name" value="GAF_2"/>
    <property type="match status" value="1"/>
</dbReference>
<dbReference type="Pfam" id="PF00990">
    <property type="entry name" value="GGDEF"/>
    <property type="match status" value="1"/>
</dbReference>
<keyword evidence="1" id="KW-1133">Transmembrane helix</keyword>
<dbReference type="NCBIfam" id="TIGR00254">
    <property type="entry name" value="GGDEF"/>
    <property type="match status" value="1"/>
</dbReference>
<feature type="transmembrane region" description="Helical" evidence="1">
    <location>
        <begin position="153"/>
        <end position="174"/>
    </location>
</feature>
<name>A0ABQ3YAA7_9ACTN</name>
<evidence type="ECO:0000259" key="3">
    <source>
        <dbReference type="PROSITE" id="PS50887"/>
    </source>
</evidence>
<dbReference type="Gene3D" id="3.30.450.20">
    <property type="entry name" value="PAS domain"/>
    <property type="match status" value="1"/>
</dbReference>
<organism evidence="4 5">
    <name type="scientific">Paractinoplanes deccanensis</name>
    <dbReference type="NCBI Taxonomy" id="113561"/>
    <lineage>
        <taxon>Bacteria</taxon>
        <taxon>Bacillati</taxon>
        <taxon>Actinomycetota</taxon>
        <taxon>Actinomycetes</taxon>
        <taxon>Micromonosporales</taxon>
        <taxon>Micromonosporaceae</taxon>
        <taxon>Paractinoplanes</taxon>
    </lineage>
</organism>
<feature type="transmembrane region" description="Helical" evidence="1">
    <location>
        <begin position="112"/>
        <end position="141"/>
    </location>
</feature>
<evidence type="ECO:0000259" key="2">
    <source>
        <dbReference type="PROSITE" id="PS50112"/>
    </source>
</evidence>
<dbReference type="InterPro" id="IPR013767">
    <property type="entry name" value="PAS_fold"/>
</dbReference>
<dbReference type="InterPro" id="IPR029787">
    <property type="entry name" value="Nucleotide_cyclase"/>
</dbReference>
<keyword evidence="1" id="KW-0472">Membrane</keyword>
<dbReference type="PANTHER" id="PTHR45138:SF9">
    <property type="entry name" value="DIGUANYLATE CYCLASE DGCM-RELATED"/>
    <property type="match status" value="1"/>
</dbReference>
<proteinExistence type="predicted"/>
<dbReference type="InterPro" id="IPR050469">
    <property type="entry name" value="Diguanylate_Cyclase"/>
</dbReference>
<dbReference type="SUPFAM" id="SSF55073">
    <property type="entry name" value="Nucleotide cyclase"/>
    <property type="match status" value="1"/>
</dbReference>